<dbReference type="GO" id="GO:0015038">
    <property type="term" value="F:glutathione disulfide oxidoreductase activity"/>
    <property type="evidence" value="ECO:0007669"/>
    <property type="project" value="TreeGrafter"/>
</dbReference>
<evidence type="ECO:0000313" key="4">
    <source>
        <dbReference type="Proteomes" id="UP000761534"/>
    </source>
</evidence>
<comment type="caution">
    <text evidence="3">The sequence shown here is derived from an EMBL/GenBank/DDBJ whole genome shotgun (WGS) entry which is preliminary data.</text>
</comment>
<dbReference type="InterPro" id="IPR011899">
    <property type="entry name" value="Glutaredoxin_euk/vir"/>
</dbReference>
<dbReference type="NCBIfam" id="TIGR02180">
    <property type="entry name" value="GRX_euk"/>
    <property type="match status" value="1"/>
</dbReference>
<dbReference type="GO" id="GO:0000324">
    <property type="term" value="C:fungal-type vacuole"/>
    <property type="evidence" value="ECO:0007669"/>
    <property type="project" value="TreeGrafter"/>
</dbReference>
<dbReference type="GO" id="GO:0005801">
    <property type="term" value="C:cis-Golgi network"/>
    <property type="evidence" value="ECO:0007669"/>
    <property type="project" value="TreeGrafter"/>
</dbReference>
<proteinExistence type="predicted"/>
<accession>A0A642UXY3</accession>
<sequence>MVWTFIIGAMIYGFHSSQQSRDTSEFLDTVEEKTRLEPEIAKENSGGGGGTPKDLTNDPVVIFSKSYCPHSKAVKDILLNEYQITPQPWVVELDMHPHGRELQDYIGQVTGRRTVPNVHVAKVSRGGGDEFRALKADGTLAEKMQQWGGSSFRIKKNPTPPGS</sequence>
<feature type="domain" description="Glutaredoxin" evidence="2">
    <location>
        <begin position="60"/>
        <end position="120"/>
    </location>
</feature>
<dbReference type="InterPro" id="IPR036249">
    <property type="entry name" value="Thioredoxin-like_sf"/>
</dbReference>
<dbReference type="Proteomes" id="UP000761534">
    <property type="component" value="Unassembled WGS sequence"/>
</dbReference>
<dbReference type="SUPFAM" id="SSF52833">
    <property type="entry name" value="Thioredoxin-like"/>
    <property type="match status" value="1"/>
</dbReference>
<evidence type="ECO:0000313" key="3">
    <source>
        <dbReference type="EMBL" id="KAA8906687.1"/>
    </source>
</evidence>
<gene>
    <name evidence="3" type="ORF">TRICI_005110</name>
</gene>
<dbReference type="GO" id="GO:0034599">
    <property type="term" value="P:cellular response to oxidative stress"/>
    <property type="evidence" value="ECO:0007669"/>
    <property type="project" value="TreeGrafter"/>
</dbReference>
<dbReference type="GO" id="GO:0005796">
    <property type="term" value="C:Golgi lumen"/>
    <property type="evidence" value="ECO:0007669"/>
    <property type="project" value="TreeGrafter"/>
</dbReference>
<dbReference type="VEuPathDB" id="FungiDB:TRICI_005110"/>
<feature type="region of interest" description="Disordered" evidence="1">
    <location>
        <begin position="34"/>
        <end position="55"/>
    </location>
</feature>
<keyword evidence="4" id="KW-1185">Reference proteome</keyword>
<dbReference type="InterPro" id="IPR002109">
    <property type="entry name" value="Glutaredoxin"/>
</dbReference>
<dbReference type="PROSITE" id="PS51354">
    <property type="entry name" value="GLUTAREDOXIN_2"/>
    <property type="match status" value="1"/>
</dbReference>
<dbReference type="AlphaFoldDB" id="A0A642UXY3"/>
<dbReference type="OrthoDB" id="423313at2759"/>
<dbReference type="PRINTS" id="PR00160">
    <property type="entry name" value="GLUTAREDOXIN"/>
</dbReference>
<dbReference type="CDD" id="cd03419">
    <property type="entry name" value="GRX_GRXh_1_2_like"/>
    <property type="match status" value="1"/>
</dbReference>
<dbReference type="PANTHER" id="PTHR45694">
    <property type="entry name" value="GLUTAREDOXIN 2"/>
    <property type="match status" value="1"/>
</dbReference>
<protein>
    <recommendedName>
        <fullName evidence="2">Glutaredoxin domain-containing protein</fullName>
    </recommendedName>
</protein>
<dbReference type="Gene3D" id="3.40.30.10">
    <property type="entry name" value="Glutaredoxin"/>
    <property type="match status" value="1"/>
</dbReference>
<dbReference type="Pfam" id="PF00462">
    <property type="entry name" value="Glutaredoxin"/>
    <property type="match status" value="1"/>
</dbReference>
<evidence type="ECO:0000259" key="2">
    <source>
        <dbReference type="Pfam" id="PF00462"/>
    </source>
</evidence>
<dbReference type="InterPro" id="IPR014025">
    <property type="entry name" value="Glutaredoxin_subgr"/>
</dbReference>
<dbReference type="EMBL" id="SWFS01000392">
    <property type="protein sequence ID" value="KAA8906687.1"/>
    <property type="molecule type" value="Genomic_DNA"/>
</dbReference>
<dbReference type="PANTHER" id="PTHR45694:SF5">
    <property type="entry name" value="GLUTAREDOXIN 2"/>
    <property type="match status" value="1"/>
</dbReference>
<reference evidence="3" key="1">
    <citation type="journal article" date="2019" name="G3 (Bethesda)">
        <title>Genome Assemblies of Two Rare Opportunistic Yeast Pathogens: Diutina rugosa (syn. Candida rugosa) and Trichomonascus ciferrii (syn. Candida ciferrii).</title>
        <authorList>
            <person name="Mixao V."/>
            <person name="Saus E."/>
            <person name="Hansen A.P."/>
            <person name="Lass-Florl C."/>
            <person name="Gabaldon T."/>
        </authorList>
    </citation>
    <scope>NUCLEOTIDE SEQUENCE</scope>
    <source>
        <strain evidence="3">CBS 4856</strain>
    </source>
</reference>
<organism evidence="3 4">
    <name type="scientific">Trichomonascus ciferrii</name>
    <dbReference type="NCBI Taxonomy" id="44093"/>
    <lineage>
        <taxon>Eukaryota</taxon>
        <taxon>Fungi</taxon>
        <taxon>Dikarya</taxon>
        <taxon>Ascomycota</taxon>
        <taxon>Saccharomycotina</taxon>
        <taxon>Dipodascomycetes</taxon>
        <taxon>Dipodascales</taxon>
        <taxon>Trichomonascaceae</taxon>
        <taxon>Trichomonascus</taxon>
        <taxon>Trichomonascus ciferrii complex</taxon>
    </lineage>
</organism>
<evidence type="ECO:0000256" key="1">
    <source>
        <dbReference type="SAM" id="MobiDB-lite"/>
    </source>
</evidence>
<name>A0A642UXY3_9ASCO</name>